<dbReference type="EMBL" id="JRES01000902">
    <property type="protein sequence ID" value="KNC27436.1"/>
    <property type="molecule type" value="Genomic_DNA"/>
</dbReference>
<sequence>MYSLRQCKEWEVMIEWEVTNYCDILKFGQIITSNMYQISMQITMKRNTDTISDNEHRIKTKDRNQRFNPVYIEDYSPDFSKDYSKAYNPDYNEDYSPDFIQCIFDSHEKLWSATLQRAYGHRHLGARKMMKFAHISVIYGSILLILNTDLVESMSNRVIEDSDIVDIWGPLKTDSDSDRQTDMS</sequence>
<keyword evidence="1" id="KW-0472">Membrane</keyword>
<reference evidence="2 3" key="1">
    <citation type="journal article" date="2015" name="Nat. Commun.">
        <title>Lucilia cuprina genome unlocks parasitic fly biology to underpin future interventions.</title>
        <authorList>
            <person name="Anstead C.A."/>
            <person name="Korhonen P.K."/>
            <person name="Young N.D."/>
            <person name="Hall R.S."/>
            <person name="Jex A.R."/>
            <person name="Murali S.C."/>
            <person name="Hughes D.S."/>
            <person name="Lee S.F."/>
            <person name="Perry T."/>
            <person name="Stroehlein A.J."/>
            <person name="Ansell B.R."/>
            <person name="Breugelmans B."/>
            <person name="Hofmann A."/>
            <person name="Qu J."/>
            <person name="Dugan S."/>
            <person name="Lee S.L."/>
            <person name="Chao H."/>
            <person name="Dinh H."/>
            <person name="Han Y."/>
            <person name="Doddapaneni H.V."/>
            <person name="Worley K.C."/>
            <person name="Muzny D.M."/>
            <person name="Ioannidis P."/>
            <person name="Waterhouse R.M."/>
            <person name="Zdobnov E.M."/>
            <person name="James P.J."/>
            <person name="Bagnall N.H."/>
            <person name="Kotze A.C."/>
            <person name="Gibbs R.A."/>
            <person name="Richards S."/>
            <person name="Batterham P."/>
            <person name="Gasser R.B."/>
        </authorList>
    </citation>
    <scope>NUCLEOTIDE SEQUENCE [LARGE SCALE GENOMIC DNA]</scope>
    <source>
        <strain evidence="2 3">LS</strain>
        <tissue evidence="2">Full body</tissue>
    </source>
</reference>
<dbReference type="AlphaFoldDB" id="A0A0L0C5C8"/>
<accession>A0A0L0C5C8</accession>
<evidence type="ECO:0000313" key="3">
    <source>
        <dbReference type="Proteomes" id="UP000037069"/>
    </source>
</evidence>
<keyword evidence="1" id="KW-1133">Transmembrane helix</keyword>
<protein>
    <submittedName>
        <fullName evidence="2">Uncharacterized protein</fullName>
    </submittedName>
</protein>
<evidence type="ECO:0000313" key="2">
    <source>
        <dbReference type="EMBL" id="KNC27436.1"/>
    </source>
</evidence>
<proteinExistence type="predicted"/>
<evidence type="ECO:0000256" key="1">
    <source>
        <dbReference type="SAM" id="Phobius"/>
    </source>
</evidence>
<organism evidence="2 3">
    <name type="scientific">Lucilia cuprina</name>
    <name type="common">Green bottle fly</name>
    <name type="synonym">Australian sheep blowfly</name>
    <dbReference type="NCBI Taxonomy" id="7375"/>
    <lineage>
        <taxon>Eukaryota</taxon>
        <taxon>Metazoa</taxon>
        <taxon>Ecdysozoa</taxon>
        <taxon>Arthropoda</taxon>
        <taxon>Hexapoda</taxon>
        <taxon>Insecta</taxon>
        <taxon>Pterygota</taxon>
        <taxon>Neoptera</taxon>
        <taxon>Endopterygota</taxon>
        <taxon>Diptera</taxon>
        <taxon>Brachycera</taxon>
        <taxon>Muscomorpha</taxon>
        <taxon>Oestroidea</taxon>
        <taxon>Calliphoridae</taxon>
        <taxon>Luciliinae</taxon>
        <taxon>Lucilia</taxon>
    </lineage>
</organism>
<gene>
    <name evidence="2" type="ORF">FF38_06499</name>
</gene>
<name>A0A0L0C5C8_LUCCU</name>
<keyword evidence="1" id="KW-0812">Transmembrane</keyword>
<comment type="caution">
    <text evidence="2">The sequence shown here is derived from an EMBL/GenBank/DDBJ whole genome shotgun (WGS) entry which is preliminary data.</text>
</comment>
<feature type="transmembrane region" description="Helical" evidence="1">
    <location>
        <begin position="132"/>
        <end position="151"/>
    </location>
</feature>
<keyword evidence="3" id="KW-1185">Reference proteome</keyword>
<dbReference type="Proteomes" id="UP000037069">
    <property type="component" value="Unassembled WGS sequence"/>
</dbReference>